<dbReference type="Proteomes" id="UP001168990">
    <property type="component" value="Unassembled WGS sequence"/>
</dbReference>
<reference evidence="1" key="2">
    <citation type="submission" date="2023-03" db="EMBL/GenBank/DDBJ databases">
        <authorList>
            <person name="Inwood S.N."/>
            <person name="Skelly J.G."/>
            <person name="Guhlin J."/>
            <person name="Harrop T.W.R."/>
            <person name="Goldson S.G."/>
            <person name="Dearden P.K."/>
        </authorList>
    </citation>
    <scope>NUCLEOTIDE SEQUENCE</scope>
    <source>
        <strain evidence="1">Irish</strain>
        <tissue evidence="1">Whole body</tissue>
    </source>
</reference>
<proteinExistence type="predicted"/>
<evidence type="ECO:0000313" key="2">
    <source>
        <dbReference type="Proteomes" id="UP001168990"/>
    </source>
</evidence>
<name>A0AA39C9D1_9HYME</name>
<gene>
    <name evidence="1" type="ORF">PV328_007548</name>
</gene>
<organism evidence="1 2">
    <name type="scientific">Microctonus aethiopoides</name>
    <dbReference type="NCBI Taxonomy" id="144406"/>
    <lineage>
        <taxon>Eukaryota</taxon>
        <taxon>Metazoa</taxon>
        <taxon>Ecdysozoa</taxon>
        <taxon>Arthropoda</taxon>
        <taxon>Hexapoda</taxon>
        <taxon>Insecta</taxon>
        <taxon>Pterygota</taxon>
        <taxon>Neoptera</taxon>
        <taxon>Endopterygota</taxon>
        <taxon>Hymenoptera</taxon>
        <taxon>Apocrita</taxon>
        <taxon>Ichneumonoidea</taxon>
        <taxon>Braconidae</taxon>
        <taxon>Euphorinae</taxon>
        <taxon>Microctonus</taxon>
    </lineage>
</organism>
<evidence type="ECO:0000313" key="1">
    <source>
        <dbReference type="EMBL" id="KAK0160107.1"/>
    </source>
</evidence>
<comment type="caution">
    <text evidence="1">The sequence shown here is derived from an EMBL/GenBank/DDBJ whole genome shotgun (WGS) entry which is preliminary data.</text>
</comment>
<dbReference type="AlphaFoldDB" id="A0AA39C9D1"/>
<accession>A0AA39C9D1</accession>
<keyword evidence="2" id="KW-1185">Reference proteome</keyword>
<protein>
    <submittedName>
        <fullName evidence="1">Uncharacterized protein</fullName>
    </submittedName>
</protein>
<dbReference type="EMBL" id="JAQQBS010001423">
    <property type="protein sequence ID" value="KAK0160107.1"/>
    <property type="molecule type" value="Genomic_DNA"/>
</dbReference>
<reference evidence="1" key="1">
    <citation type="journal article" date="2023" name="bioRxiv">
        <title>Scaffold-level genome assemblies of two parasitoid biocontrol wasps reveal the parthenogenesis mechanism and an associated novel virus.</title>
        <authorList>
            <person name="Inwood S."/>
            <person name="Skelly J."/>
            <person name="Guhlin J."/>
            <person name="Harrop T."/>
            <person name="Goldson S."/>
            <person name="Dearden P."/>
        </authorList>
    </citation>
    <scope>NUCLEOTIDE SEQUENCE</scope>
    <source>
        <strain evidence="1">Irish</strain>
        <tissue evidence="1">Whole body</tissue>
    </source>
</reference>
<sequence>MSIIKKTLIFLGIFTIIGDNVITSVIAVSLNDLRQLEDNQPIICVLDFNKFVQLVGDPQVKEFQTNASEYLLDFKNYAESFKNFMRRYPNVTIVANGLAISNSTFGDVGKGKFNLLNFETENFMKRKRGYFVDIVNASDEKWNEYKVSVRIGIGFKRKNSGLYLIPYLGGGLENFDQQSRFLQFAFVVESITFNPKD</sequence>